<keyword evidence="2" id="KW-0472">Membrane</keyword>
<proteinExistence type="predicted"/>
<accession>A0A5J4VXN6</accession>
<feature type="compositionally biased region" description="Basic residues" evidence="1">
    <location>
        <begin position="288"/>
        <end position="302"/>
    </location>
</feature>
<dbReference type="AlphaFoldDB" id="A0A5J4VXN6"/>
<evidence type="ECO:0000313" key="4">
    <source>
        <dbReference type="Proteomes" id="UP000324800"/>
    </source>
</evidence>
<feature type="compositionally biased region" description="Basic and acidic residues" evidence="1">
    <location>
        <begin position="311"/>
        <end position="321"/>
    </location>
</feature>
<dbReference type="EMBL" id="SNRW01004517">
    <property type="protein sequence ID" value="KAA6387103.1"/>
    <property type="molecule type" value="Genomic_DNA"/>
</dbReference>
<evidence type="ECO:0000256" key="1">
    <source>
        <dbReference type="SAM" id="MobiDB-lite"/>
    </source>
</evidence>
<sequence>MRMDNSDKPVYGSQKPVCGSYNILCGSRKPVCGSNKPVRGIRQPVCGSCRLALSSVLVEKPMKQCLKHIQQYSVGKQRQNIASTLSEKSSDFRQSLHGFCYFFVTFHFIAYYVTHLAQGELTSFIAHRLTQWGPDCSKINESQGSFTQTSTVTELLAKKGIEYAINMIAMTRWRMKLLFDAEIQVMLAESPFTTSTFSVDNKDLRSMMKYLCRRILDYDTKAARREDQEDLFIQNEKRSHETKDIKPFQSLKRTRCEDGEHIQKMVIDLEHVVRDEGWEEPFQGFPKRLNKPLRQHGARQRRMNNSQQGQRTHDRSHWNPEKEMTEILSQKSGEASISIQAAGKFRQSIFVQRPGQIQICWIGLESNNSKRQNKARTG</sequence>
<keyword evidence="2" id="KW-0812">Transmembrane</keyword>
<gene>
    <name evidence="3" type="ORF">EZS28_017372</name>
</gene>
<dbReference type="Proteomes" id="UP000324800">
    <property type="component" value="Unassembled WGS sequence"/>
</dbReference>
<protein>
    <submittedName>
        <fullName evidence="3">Uncharacterized protein</fullName>
    </submittedName>
</protein>
<keyword evidence="2" id="KW-1133">Transmembrane helix</keyword>
<name>A0A5J4VXN6_9EUKA</name>
<feature type="transmembrane region" description="Helical" evidence="2">
    <location>
        <begin position="96"/>
        <end position="114"/>
    </location>
</feature>
<evidence type="ECO:0000313" key="3">
    <source>
        <dbReference type="EMBL" id="KAA6387103.1"/>
    </source>
</evidence>
<dbReference type="OrthoDB" id="8921018at2759"/>
<feature type="region of interest" description="Disordered" evidence="1">
    <location>
        <begin position="284"/>
        <end position="321"/>
    </location>
</feature>
<comment type="caution">
    <text evidence="3">The sequence shown here is derived from an EMBL/GenBank/DDBJ whole genome shotgun (WGS) entry which is preliminary data.</text>
</comment>
<organism evidence="3 4">
    <name type="scientific">Streblomastix strix</name>
    <dbReference type="NCBI Taxonomy" id="222440"/>
    <lineage>
        <taxon>Eukaryota</taxon>
        <taxon>Metamonada</taxon>
        <taxon>Preaxostyla</taxon>
        <taxon>Oxymonadida</taxon>
        <taxon>Streblomastigidae</taxon>
        <taxon>Streblomastix</taxon>
    </lineage>
</organism>
<reference evidence="3 4" key="1">
    <citation type="submission" date="2019-03" db="EMBL/GenBank/DDBJ databases">
        <title>Single cell metagenomics reveals metabolic interactions within the superorganism composed of flagellate Streblomastix strix and complex community of Bacteroidetes bacteria on its surface.</title>
        <authorList>
            <person name="Treitli S.C."/>
            <person name="Kolisko M."/>
            <person name="Husnik F."/>
            <person name="Keeling P."/>
            <person name="Hampl V."/>
        </authorList>
    </citation>
    <scope>NUCLEOTIDE SEQUENCE [LARGE SCALE GENOMIC DNA]</scope>
    <source>
        <strain evidence="3">ST1C</strain>
    </source>
</reference>
<evidence type="ECO:0000256" key="2">
    <source>
        <dbReference type="SAM" id="Phobius"/>
    </source>
</evidence>